<dbReference type="PANTHER" id="PTHR31983:SF20">
    <property type="entry name" value="GLUCAN ENDO-1,3-BETA-D-GLUCOSIDASE 1"/>
    <property type="match status" value="1"/>
</dbReference>
<evidence type="ECO:0000256" key="3">
    <source>
        <dbReference type="ARBA" id="ARBA00012780"/>
    </source>
</evidence>
<evidence type="ECO:0000313" key="13">
    <source>
        <dbReference type="Proteomes" id="UP000694255"/>
    </source>
</evidence>
<keyword evidence="8" id="KW-0624">Polysaccharide degradation</keyword>
<dbReference type="GO" id="GO:0071555">
    <property type="term" value="P:cell wall organization"/>
    <property type="evidence" value="ECO:0007669"/>
    <property type="project" value="UniProtKB-KW"/>
</dbReference>
<keyword evidence="13" id="KW-1185">Reference proteome</keyword>
<keyword evidence="6" id="KW-0326">Glycosidase</keyword>
<accession>A0A8J5UVK8</accession>
<evidence type="ECO:0000256" key="4">
    <source>
        <dbReference type="ARBA" id="ARBA00022801"/>
    </source>
</evidence>
<dbReference type="AlphaFoldDB" id="A0A8J5UVK8"/>
<name>A0A8J5UVK8_9ASCO</name>
<dbReference type="OrthoDB" id="4473401at2759"/>
<evidence type="ECO:0000259" key="10">
    <source>
        <dbReference type="Pfam" id="PF03639"/>
    </source>
</evidence>
<keyword evidence="7" id="KW-0961">Cell wall biogenesis/degradation</keyword>
<keyword evidence="5" id="KW-0119">Carbohydrate metabolism</keyword>
<sequence>MILNTLALVALAGGAVSSDPKILNIHGKPVVIPGDIAKRDDLAPTIVAPVPTSTSILFTASTTPKQQLGETINFPISSRPNPLATEGVKISSSLSNPIQTSSLTQAIAVSQSLATESTGVFLTVSTTSTEITLPSDLLSKEEISDVKRDVNNQKRATTQAVLKVDVSNANGFTGDLFLPISVNDLTSTFKKTPLPLAIPAGVSNGNTKYQTNKFYTNLIVGDQTSMIWSYPFGLNYLKSVYYGFAVQSTRVSQRVFGYTATNNAKYASYYFNPIDISEMIISATQFTSASNTKMSVSSMKINSVDVKLSTDGKATTNYVDIPIVQGMGFVTSIYKGNLVPKINSGVGFKTFAAEQSSTLTNNNILKYRATLFNSVQYLIYVKLPSGTKTTDFSLKTSDSNTIKGSKAIDGLIIQYAIAPSTSSQSVYYDQSAGMYTTECKVKAHGYGGTSAELVFQYIKKGSSISNQPLVFMLPHIVEVADANTNKALTGITLPSTTKGNMTGYAIDTIRIVENLNTDVQFLPWVQEMGSKAPIWTAKQLQLIGQVANKELSVDIVTLLASQNSNYYAGKILDKYAYILYVVSYILGDDALAKTTLATMKTAFNYFRTNKQFYPLMYDTKFGGITSTAYKVSNDPNADFGSSYYNDHHYHYGYFIHAAALIGYVDLKYGGTWAKAQQPWVNALVRDVANPSPSDPYFPVFRMFDWFQGHSWAAGLFEGGDGRNEESSSEDYNFSYGIKLWGKVTGNKRMESYGDLMLAVMARAMNKYMLYSNNNNVEPSQIIGNKVSGILFENKIAYTTYFGSPDTNPEYVHGIHMLPITPASSLIRGSTFVSQEWATQISTFISKVNSGWTGILRLNQALYDATSSYNFFSSSSWSDNYLDDGQSRTWCLAFSAGVMNALAS</sequence>
<comment type="caution">
    <text evidence="12">The sequence shown here is derived from an EMBL/GenBank/DDBJ whole genome shotgun (WGS) entry which is preliminary data.</text>
</comment>
<feature type="domain" description="Glycosyl hydrolase family 81 N-terminal" evidence="10">
    <location>
        <begin position="195"/>
        <end position="525"/>
    </location>
</feature>
<comment type="catalytic activity">
    <reaction evidence="1">
        <text>Hydrolysis of (1-&gt;3)-beta-D-glucosidic linkages in (1-&gt;3)-beta-D-glucans.</text>
        <dbReference type="EC" id="3.2.1.39"/>
    </reaction>
</comment>
<feature type="chain" id="PRO_5035305065" description="glucan endo-1,3-beta-D-glucosidase" evidence="9">
    <location>
        <begin position="18"/>
        <end position="903"/>
    </location>
</feature>
<dbReference type="Pfam" id="PF03639">
    <property type="entry name" value="Glyco_hydro_81"/>
    <property type="match status" value="1"/>
</dbReference>
<evidence type="ECO:0000256" key="7">
    <source>
        <dbReference type="ARBA" id="ARBA00023316"/>
    </source>
</evidence>
<feature type="domain" description="Glycosyl hydrolase family 81 C-terminal" evidence="11">
    <location>
        <begin position="537"/>
        <end position="891"/>
    </location>
</feature>
<protein>
    <recommendedName>
        <fullName evidence="3">glucan endo-1,3-beta-D-glucosidase</fullName>
        <ecNumber evidence="3">3.2.1.39</ecNumber>
    </recommendedName>
</protein>
<dbReference type="EMBL" id="JAGSYN010000269">
    <property type="protein sequence ID" value="KAG7661099.1"/>
    <property type="molecule type" value="Genomic_DNA"/>
</dbReference>
<dbReference type="FunFam" id="2.70.98.30:FF:000006">
    <property type="entry name" value="Endo-1,3-beta-glucanase Engl1"/>
    <property type="match status" value="1"/>
</dbReference>
<keyword evidence="4" id="KW-0378">Hydrolase</keyword>
<organism evidence="12 13">
    <name type="scientific">[Candida] subhashii</name>
    <dbReference type="NCBI Taxonomy" id="561895"/>
    <lineage>
        <taxon>Eukaryota</taxon>
        <taxon>Fungi</taxon>
        <taxon>Dikarya</taxon>
        <taxon>Ascomycota</taxon>
        <taxon>Saccharomycotina</taxon>
        <taxon>Pichiomycetes</taxon>
        <taxon>Debaryomycetaceae</taxon>
        <taxon>Spathaspora</taxon>
    </lineage>
</organism>
<dbReference type="GeneID" id="73472190"/>
<dbReference type="GO" id="GO:0052861">
    <property type="term" value="F:endo-1,3(4)-beta-glucanase activity"/>
    <property type="evidence" value="ECO:0007669"/>
    <property type="project" value="InterPro"/>
</dbReference>
<evidence type="ECO:0000256" key="1">
    <source>
        <dbReference type="ARBA" id="ARBA00000382"/>
    </source>
</evidence>
<dbReference type="GO" id="GO:0009986">
    <property type="term" value="C:cell surface"/>
    <property type="evidence" value="ECO:0007669"/>
    <property type="project" value="TreeGrafter"/>
</dbReference>
<evidence type="ECO:0000256" key="8">
    <source>
        <dbReference type="ARBA" id="ARBA00023326"/>
    </source>
</evidence>
<keyword evidence="9" id="KW-0732">Signal</keyword>
<comment type="similarity">
    <text evidence="2">Belongs to the glycosyl hydrolase 81 family.</text>
</comment>
<dbReference type="PROSITE" id="PS52008">
    <property type="entry name" value="GH81"/>
    <property type="match status" value="1"/>
</dbReference>
<evidence type="ECO:0000256" key="5">
    <source>
        <dbReference type="ARBA" id="ARBA00023277"/>
    </source>
</evidence>
<evidence type="ECO:0000259" key="11">
    <source>
        <dbReference type="Pfam" id="PF17652"/>
    </source>
</evidence>
<dbReference type="EC" id="3.2.1.39" evidence="3"/>
<dbReference type="RefSeq" id="XP_049261332.1">
    <property type="nucleotide sequence ID" value="XM_049409450.1"/>
</dbReference>
<proteinExistence type="inferred from homology"/>
<dbReference type="GO" id="GO:0042973">
    <property type="term" value="F:glucan endo-1,3-beta-D-glucosidase activity"/>
    <property type="evidence" value="ECO:0007669"/>
    <property type="project" value="UniProtKB-EC"/>
</dbReference>
<dbReference type="Proteomes" id="UP000694255">
    <property type="component" value="Unassembled WGS sequence"/>
</dbReference>
<dbReference type="GO" id="GO:0000272">
    <property type="term" value="P:polysaccharide catabolic process"/>
    <property type="evidence" value="ECO:0007669"/>
    <property type="project" value="UniProtKB-KW"/>
</dbReference>
<gene>
    <name evidence="12" type="ORF">J8A68_005390</name>
</gene>
<dbReference type="InterPro" id="IPR040720">
    <property type="entry name" value="GH81_C"/>
</dbReference>
<evidence type="ECO:0000256" key="6">
    <source>
        <dbReference type="ARBA" id="ARBA00023295"/>
    </source>
</evidence>
<evidence type="ECO:0000256" key="2">
    <source>
        <dbReference type="ARBA" id="ARBA00010730"/>
    </source>
</evidence>
<feature type="signal peptide" evidence="9">
    <location>
        <begin position="1"/>
        <end position="17"/>
    </location>
</feature>
<dbReference type="InterPro" id="IPR005200">
    <property type="entry name" value="Endo-beta-glucanase"/>
</dbReference>
<dbReference type="PANTHER" id="PTHR31983">
    <property type="entry name" value="ENDO-1,3(4)-BETA-GLUCANASE 1"/>
    <property type="match status" value="1"/>
</dbReference>
<dbReference type="InterPro" id="IPR040451">
    <property type="entry name" value="GH81_N"/>
</dbReference>
<evidence type="ECO:0000256" key="9">
    <source>
        <dbReference type="SAM" id="SignalP"/>
    </source>
</evidence>
<dbReference type="Pfam" id="PF17652">
    <property type="entry name" value="Glyco_hydro81C"/>
    <property type="match status" value="1"/>
</dbReference>
<reference evidence="12 13" key="1">
    <citation type="journal article" date="2021" name="DNA Res.">
        <title>Genome analysis of Candida subhashii reveals its hybrid nature and dual mitochondrial genome conformations.</title>
        <authorList>
            <person name="Mixao V."/>
            <person name="Hegedusova E."/>
            <person name="Saus E."/>
            <person name="Pryszcz L.P."/>
            <person name="Cillingova A."/>
            <person name="Nosek J."/>
            <person name="Gabaldon T."/>
        </authorList>
    </citation>
    <scope>NUCLEOTIDE SEQUENCE [LARGE SCALE GENOMIC DNA]</scope>
    <source>
        <strain evidence="12 13">CBS 10753</strain>
    </source>
</reference>
<evidence type="ECO:0000313" key="12">
    <source>
        <dbReference type="EMBL" id="KAG7661099.1"/>
    </source>
</evidence>